<accession>A0ABR6U4V7</accession>
<gene>
    <name evidence="1" type="ORF">H7344_02710</name>
</gene>
<dbReference type="RefSeq" id="WP_186344451.1">
    <property type="nucleotide sequence ID" value="NZ_BMMR01000001.1"/>
</dbReference>
<dbReference type="Pfam" id="PF01177">
    <property type="entry name" value="Asp_Glu_race"/>
    <property type="match status" value="1"/>
</dbReference>
<protein>
    <submittedName>
        <fullName evidence="1">Arylsulfatase</fullName>
    </submittedName>
</protein>
<dbReference type="EMBL" id="JACMYC010000001">
    <property type="protein sequence ID" value="MBC2959208.1"/>
    <property type="molecule type" value="Genomic_DNA"/>
</dbReference>
<dbReference type="InterPro" id="IPR015942">
    <property type="entry name" value="Asp/Glu/hydantoin_racemase"/>
</dbReference>
<dbReference type="InterPro" id="IPR001920">
    <property type="entry name" value="Asp/Glu_race"/>
</dbReference>
<name>A0ABR6U4V7_9ACTN</name>
<comment type="caution">
    <text evidence="1">The sequence shown here is derived from an EMBL/GenBank/DDBJ whole genome shotgun (WGS) entry which is preliminary data.</text>
</comment>
<reference evidence="1 2" key="1">
    <citation type="submission" date="2020-08" db="EMBL/GenBank/DDBJ databases">
        <title>novel species in genus Nocardioides.</title>
        <authorList>
            <person name="Zhang G."/>
        </authorList>
    </citation>
    <scope>NUCLEOTIDE SEQUENCE [LARGE SCALE GENOMIC DNA]</scope>
    <source>
        <strain evidence="1 2">SC8A-24</strain>
    </source>
</reference>
<proteinExistence type="predicted"/>
<dbReference type="Proteomes" id="UP000604001">
    <property type="component" value="Unassembled WGS sequence"/>
</dbReference>
<evidence type="ECO:0000313" key="1">
    <source>
        <dbReference type="EMBL" id="MBC2959208.1"/>
    </source>
</evidence>
<evidence type="ECO:0000313" key="2">
    <source>
        <dbReference type="Proteomes" id="UP000604001"/>
    </source>
</evidence>
<sequence>MPRIGFLHTAQVHVATFEALLRDADASSSCVHRVEPDLLDQVRRDGPTLDVEDATLAALRRLADDDVDIVVCTCSTLGSVAEALGGRLPVPVVRVDRPMARAAVRAGARIGVIVALESTLEPTRALLAAEARREGASPTIIDVEVPDAWAAFEAGDHEDYLRQVAHAARSIADRVDVVVLAQASMMGATTTLSDLQTPVLASPVLAVQHALSPSSR</sequence>
<keyword evidence="2" id="KW-1185">Reference proteome</keyword>
<organism evidence="1 2">
    <name type="scientific">Nocardioides deserti</name>
    <dbReference type="NCBI Taxonomy" id="1588644"/>
    <lineage>
        <taxon>Bacteria</taxon>
        <taxon>Bacillati</taxon>
        <taxon>Actinomycetota</taxon>
        <taxon>Actinomycetes</taxon>
        <taxon>Propionibacteriales</taxon>
        <taxon>Nocardioidaceae</taxon>
        <taxon>Nocardioides</taxon>
    </lineage>
</organism>
<dbReference type="Gene3D" id="3.40.50.1860">
    <property type="match status" value="2"/>
</dbReference>